<gene>
    <name evidence="2" type="ORF">E2562_031942</name>
</gene>
<evidence type="ECO:0000313" key="3">
    <source>
        <dbReference type="Proteomes" id="UP000479710"/>
    </source>
</evidence>
<sequence length="148" mass="15919">MGTAVAGGVAGRGRRWRGEPDGGGDGAASGKRGKRDRGARESYLRAQGGGIVAEEAVLERSGHENGGVVGRRRREVEVTGSRAARDRVARDWRLRRLRGRGGWGSAGWRRPGPGQSQTGRARPRGLGPGDGGGSSCWRPSRERKRRRR</sequence>
<feature type="region of interest" description="Disordered" evidence="1">
    <location>
        <begin position="1"/>
        <end position="41"/>
    </location>
</feature>
<evidence type="ECO:0000256" key="1">
    <source>
        <dbReference type="SAM" id="MobiDB-lite"/>
    </source>
</evidence>
<feature type="compositionally biased region" description="Basic and acidic residues" evidence="1">
    <location>
        <begin position="83"/>
        <end position="94"/>
    </location>
</feature>
<reference evidence="2 3" key="1">
    <citation type="submission" date="2019-11" db="EMBL/GenBank/DDBJ databases">
        <title>Whole genome sequence of Oryza granulata.</title>
        <authorList>
            <person name="Li W."/>
        </authorList>
    </citation>
    <scope>NUCLEOTIDE SEQUENCE [LARGE SCALE GENOMIC DNA]</scope>
    <source>
        <strain evidence="3">cv. Menghai</strain>
        <tissue evidence="2">Leaf</tissue>
    </source>
</reference>
<keyword evidence="3" id="KW-1185">Reference proteome</keyword>
<comment type="caution">
    <text evidence="2">The sequence shown here is derived from an EMBL/GenBank/DDBJ whole genome shotgun (WGS) entry which is preliminary data.</text>
</comment>
<dbReference type="EMBL" id="SPHZ02000003">
    <property type="protein sequence ID" value="KAF0927327.1"/>
    <property type="molecule type" value="Genomic_DNA"/>
</dbReference>
<evidence type="ECO:0008006" key="4">
    <source>
        <dbReference type="Google" id="ProtNLM"/>
    </source>
</evidence>
<dbReference type="Proteomes" id="UP000479710">
    <property type="component" value="Unassembled WGS sequence"/>
</dbReference>
<evidence type="ECO:0000313" key="2">
    <source>
        <dbReference type="EMBL" id="KAF0927327.1"/>
    </source>
</evidence>
<organism evidence="2 3">
    <name type="scientific">Oryza meyeriana var. granulata</name>
    <dbReference type="NCBI Taxonomy" id="110450"/>
    <lineage>
        <taxon>Eukaryota</taxon>
        <taxon>Viridiplantae</taxon>
        <taxon>Streptophyta</taxon>
        <taxon>Embryophyta</taxon>
        <taxon>Tracheophyta</taxon>
        <taxon>Spermatophyta</taxon>
        <taxon>Magnoliopsida</taxon>
        <taxon>Liliopsida</taxon>
        <taxon>Poales</taxon>
        <taxon>Poaceae</taxon>
        <taxon>BOP clade</taxon>
        <taxon>Oryzoideae</taxon>
        <taxon>Oryzeae</taxon>
        <taxon>Oryzinae</taxon>
        <taxon>Oryza</taxon>
        <taxon>Oryza meyeriana</taxon>
    </lineage>
</organism>
<protein>
    <recommendedName>
        <fullName evidence="4">DUF834 domain-containing protein</fullName>
    </recommendedName>
</protein>
<proteinExistence type="predicted"/>
<feature type="region of interest" description="Disordered" evidence="1">
    <location>
        <begin position="57"/>
        <end position="148"/>
    </location>
</feature>
<dbReference type="AlphaFoldDB" id="A0A6G1ERS8"/>
<accession>A0A6G1ERS8</accession>
<name>A0A6G1ERS8_9ORYZ</name>